<gene>
    <name evidence="1" type="ORF">SMTD_LOCUS14026</name>
</gene>
<proteinExistence type="predicted"/>
<reference evidence="1 2" key="1">
    <citation type="submission" date="2018-11" db="EMBL/GenBank/DDBJ databases">
        <authorList>
            <consortium name="Pathogen Informatics"/>
        </authorList>
    </citation>
    <scope>NUCLEOTIDE SEQUENCE [LARGE SCALE GENOMIC DNA]</scope>
    <source>
        <strain>Denwood</strain>
        <strain evidence="2">Zambia</strain>
    </source>
</reference>
<accession>A0A183PI40</accession>
<keyword evidence="2" id="KW-1185">Reference proteome</keyword>
<evidence type="ECO:0000313" key="1">
    <source>
        <dbReference type="EMBL" id="VDP64808.1"/>
    </source>
</evidence>
<dbReference type="Proteomes" id="UP000269396">
    <property type="component" value="Unassembled WGS sequence"/>
</dbReference>
<evidence type="ECO:0000313" key="2">
    <source>
        <dbReference type="Proteomes" id="UP000269396"/>
    </source>
</evidence>
<name>A0A183PI40_9TREM</name>
<dbReference type="EMBL" id="UZAL01034177">
    <property type="protein sequence ID" value="VDP64808.1"/>
    <property type="molecule type" value="Genomic_DNA"/>
</dbReference>
<organism evidence="1 2">
    <name type="scientific">Schistosoma mattheei</name>
    <dbReference type="NCBI Taxonomy" id="31246"/>
    <lineage>
        <taxon>Eukaryota</taxon>
        <taxon>Metazoa</taxon>
        <taxon>Spiralia</taxon>
        <taxon>Lophotrochozoa</taxon>
        <taxon>Platyhelminthes</taxon>
        <taxon>Trematoda</taxon>
        <taxon>Digenea</taxon>
        <taxon>Strigeidida</taxon>
        <taxon>Schistosomatoidea</taxon>
        <taxon>Schistosomatidae</taxon>
        <taxon>Schistosoma</taxon>
    </lineage>
</organism>
<sequence>MNTLTSHEKHGIQWIGLMQLDDLDFIDDMTLLSHTHELMQTDTTSIAEGSTSIDLNIHSGKGKILKCNTENTNLITLDGETLEGVNSSTHPVNIIDEHE</sequence>
<dbReference type="AlphaFoldDB" id="A0A183PI40"/>
<protein>
    <submittedName>
        <fullName evidence="1">Uncharacterized protein</fullName>
    </submittedName>
</protein>